<dbReference type="AlphaFoldDB" id="A0AAD9KHX1"/>
<evidence type="ECO:0000313" key="2">
    <source>
        <dbReference type="EMBL" id="KAK2170848.1"/>
    </source>
</evidence>
<gene>
    <name evidence="2" type="ORF">NP493_1130g00027</name>
</gene>
<dbReference type="EMBL" id="JAODUO010001130">
    <property type="protein sequence ID" value="KAK2170848.1"/>
    <property type="molecule type" value="Genomic_DNA"/>
</dbReference>
<protein>
    <submittedName>
        <fullName evidence="2">Uncharacterized protein</fullName>
    </submittedName>
</protein>
<feature type="compositionally biased region" description="Basic and acidic residues" evidence="1">
    <location>
        <begin position="485"/>
        <end position="494"/>
    </location>
</feature>
<name>A0AAD9KHX1_RIDPI</name>
<keyword evidence="3" id="KW-1185">Reference proteome</keyword>
<sequence>MKEWQRKESHGILRLCVNDDDDAKIKQFMNWHIGRVKKGRRDIPVKELRHIIPTFILRCFAMKEDQPTQKKVKGLWDKPPSGWDPQVPFLDPNNKGDQGKPKKEVLMQMFEFLQKVYQGANNQAWDLTKGPIQESEMLTEPEDTYGGRPVEVADDADNYDWNPLEDCKQRIVSKLHSMRGETHLSHGDIGVLKVAKDVLFRLFDQLGKKESLTYAHEFELTLDIVKTTNVLPPEHNQKWQEFEYDVNKLNTASCQQTLGKQQLSDESFKELGISTQHNPLVSGQTDDFSHVLSVRDNNDQLMFFGSDAVGKNGTDNENKFAIADAVITEDKTCLDADVTGEIMDSPLELWEDSFLQSMFSDCNNEDASPGPDLTDYFTKEIDWSENLGNLAMPHDDNLIQDGGKSCEDVHTPSLDHCVPPAGDTNTGDISNNDISIHQREHHNSIDNDHSYIRKDEMTMILSPTSNVCSQVASLRISSPSCDTEPVERGTKRGYSDAGNDLGPKHRRTEDMDIDAFVGDGGEPFIFGGEMPTLVDDM</sequence>
<feature type="region of interest" description="Disordered" evidence="1">
    <location>
        <begin position="479"/>
        <end position="506"/>
    </location>
</feature>
<evidence type="ECO:0000256" key="1">
    <source>
        <dbReference type="SAM" id="MobiDB-lite"/>
    </source>
</evidence>
<accession>A0AAD9KHX1</accession>
<organism evidence="2 3">
    <name type="scientific">Ridgeia piscesae</name>
    <name type="common">Tubeworm</name>
    <dbReference type="NCBI Taxonomy" id="27915"/>
    <lineage>
        <taxon>Eukaryota</taxon>
        <taxon>Metazoa</taxon>
        <taxon>Spiralia</taxon>
        <taxon>Lophotrochozoa</taxon>
        <taxon>Annelida</taxon>
        <taxon>Polychaeta</taxon>
        <taxon>Sedentaria</taxon>
        <taxon>Canalipalpata</taxon>
        <taxon>Sabellida</taxon>
        <taxon>Siboglinidae</taxon>
        <taxon>Ridgeia</taxon>
    </lineage>
</organism>
<reference evidence="2" key="1">
    <citation type="journal article" date="2023" name="Mol. Biol. Evol.">
        <title>Third-Generation Sequencing Reveals the Adaptive Role of the Epigenome in Three Deep-Sea Polychaetes.</title>
        <authorList>
            <person name="Perez M."/>
            <person name="Aroh O."/>
            <person name="Sun Y."/>
            <person name="Lan Y."/>
            <person name="Juniper S.K."/>
            <person name="Young C.R."/>
            <person name="Angers B."/>
            <person name="Qian P.Y."/>
        </authorList>
    </citation>
    <scope>NUCLEOTIDE SEQUENCE</scope>
    <source>
        <strain evidence="2">R07B-5</strain>
    </source>
</reference>
<proteinExistence type="predicted"/>
<evidence type="ECO:0000313" key="3">
    <source>
        <dbReference type="Proteomes" id="UP001209878"/>
    </source>
</evidence>
<comment type="caution">
    <text evidence="2">The sequence shown here is derived from an EMBL/GenBank/DDBJ whole genome shotgun (WGS) entry which is preliminary data.</text>
</comment>
<dbReference type="Proteomes" id="UP001209878">
    <property type="component" value="Unassembled WGS sequence"/>
</dbReference>